<proteinExistence type="inferred from homology"/>
<comment type="domain">
    <text evidence="2">The jas domain is required for interaction with COI1.</text>
</comment>
<dbReference type="GO" id="GO:0031347">
    <property type="term" value="P:regulation of defense response"/>
    <property type="evidence" value="ECO:0000318"/>
    <property type="project" value="GO_Central"/>
</dbReference>
<dbReference type="Pfam" id="PF09425">
    <property type="entry name" value="Jas_motif"/>
    <property type="match status" value="1"/>
</dbReference>
<dbReference type="GO" id="GO:0009611">
    <property type="term" value="P:response to wounding"/>
    <property type="evidence" value="ECO:0000318"/>
    <property type="project" value="GO_Central"/>
</dbReference>
<evidence type="ECO:0000313" key="4">
    <source>
        <dbReference type="EMBL" id="ERN06177.1"/>
    </source>
</evidence>
<dbReference type="PANTHER" id="PTHR33077">
    <property type="entry name" value="PROTEIN TIFY 4A-RELATED-RELATED"/>
    <property type="match status" value="1"/>
</dbReference>
<dbReference type="PROSITE" id="PS51320">
    <property type="entry name" value="TIFY"/>
    <property type="match status" value="1"/>
</dbReference>
<dbReference type="OMA" id="FKMEMES"/>
<dbReference type="HOGENOM" id="CLU_124666_0_0_1"/>
<dbReference type="GO" id="GO:0005634">
    <property type="term" value="C:nucleus"/>
    <property type="evidence" value="ECO:0000318"/>
    <property type="project" value="GO_Central"/>
</dbReference>
<dbReference type="PANTHER" id="PTHR33077:SF5">
    <property type="entry name" value="PROTEIN TIFY 9"/>
    <property type="match status" value="1"/>
</dbReference>
<evidence type="ECO:0000256" key="1">
    <source>
        <dbReference type="ARBA" id="ARBA00008614"/>
    </source>
</evidence>
<comment type="subcellular location">
    <subcellularLocation>
        <location evidence="2">Nucleus</location>
    </subcellularLocation>
</comment>
<accession>W1P8J2</accession>
<dbReference type="InterPro" id="IPR010399">
    <property type="entry name" value="Tify_dom"/>
</dbReference>
<dbReference type="OrthoDB" id="1914366at2759"/>
<keyword evidence="5" id="KW-1185">Reference proteome</keyword>
<dbReference type="eggNOG" id="ENOG502RZEQ">
    <property type="taxonomic scope" value="Eukaryota"/>
</dbReference>
<dbReference type="Gramene" id="ERN06177">
    <property type="protein sequence ID" value="ERN06177"/>
    <property type="gene ID" value="AMTR_s00016p00130370"/>
</dbReference>
<comment type="similarity">
    <text evidence="1 2">Belongs to the TIFY/JAZ family.</text>
</comment>
<dbReference type="InterPro" id="IPR040390">
    <property type="entry name" value="TIFY/JAZ"/>
</dbReference>
<sequence length="217" mass="23934">MSKGAVELDFFKMEMESAPKSGPENLNTANSGQVNPIERQRIVRGIQNTISKINPQMLKSVISQRNESFSRQNSLKIAQENDHFPAQSGLPVFQPTSRSSLENSSGAAPLTIFYNGTVTVFDLPSDKAEKIMKLAENGNPTGFGHVAFSMQSGRSVFPVSRTDEQQLLENLGGDLPIARKKSLQRFLEKRKERMVTLGPYARASESSEKNLMEAAQA</sequence>
<dbReference type="InterPro" id="IPR018467">
    <property type="entry name" value="CCT_CS"/>
</dbReference>
<dbReference type="EMBL" id="KI393908">
    <property type="protein sequence ID" value="ERN06177.1"/>
    <property type="molecule type" value="Genomic_DNA"/>
</dbReference>
<gene>
    <name evidence="4" type="ORF">AMTR_s00016p00130370</name>
</gene>
<dbReference type="STRING" id="13333.W1P8J2"/>
<keyword evidence="2" id="KW-1184">Jasmonic acid signaling pathway</keyword>
<dbReference type="Pfam" id="PF06200">
    <property type="entry name" value="tify"/>
    <property type="match status" value="1"/>
</dbReference>
<evidence type="ECO:0000259" key="3">
    <source>
        <dbReference type="PROSITE" id="PS51320"/>
    </source>
</evidence>
<name>W1P8J2_AMBTC</name>
<dbReference type="GO" id="GO:2000022">
    <property type="term" value="P:regulation of jasmonic acid mediated signaling pathway"/>
    <property type="evidence" value="ECO:0000318"/>
    <property type="project" value="GO_Central"/>
</dbReference>
<evidence type="ECO:0000313" key="5">
    <source>
        <dbReference type="Proteomes" id="UP000017836"/>
    </source>
</evidence>
<reference evidence="5" key="1">
    <citation type="journal article" date="2013" name="Science">
        <title>The Amborella genome and the evolution of flowering plants.</title>
        <authorList>
            <consortium name="Amborella Genome Project"/>
        </authorList>
    </citation>
    <scope>NUCLEOTIDE SEQUENCE [LARGE SCALE GENOMIC DNA]</scope>
</reference>
<comment type="function">
    <text evidence="2">Repressor of jasmonate responses.</text>
</comment>
<keyword evidence="2" id="KW-0539">Nucleus</keyword>
<dbReference type="KEGG" id="atr:18434368"/>
<protein>
    <recommendedName>
        <fullName evidence="2">Protein TIFY</fullName>
    </recommendedName>
    <alternativeName>
        <fullName evidence="2">Jasmonate ZIM domain-containing protein</fullName>
    </alternativeName>
</protein>
<organism evidence="4 5">
    <name type="scientific">Amborella trichopoda</name>
    <dbReference type="NCBI Taxonomy" id="13333"/>
    <lineage>
        <taxon>Eukaryota</taxon>
        <taxon>Viridiplantae</taxon>
        <taxon>Streptophyta</taxon>
        <taxon>Embryophyta</taxon>
        <taxon>Tracheophyta</taxon>
        <taxon>Spermatophyta</taxon>
        <taxon>Magnoliopsida</taxon>
        <taxon>Amborellales</taxon>
        <taxon>Amborellaceae</taxon>
        <taxon>Amborella</taxon>
    </lineage>
</organism>
<feature type="domain" description="Tify" evidence="3">
    <location>
        <begin position="103"/>
        <end position="137"/>
    </location>
</feature>
<evidence type="ECO:0000256" key="2">
    <source>
        <dbReference type="RuleBase" id="RU369065"/>
    </source>
</evidence>
<dbReference type="SMART" id="SM00979">
    <property type="entry name" value="TIFY"/>
    <property type="match status" value="1"/>
</dbReference>
<dbReference type="Proteomes" id="UP000017836">
    <property type="component" value="Unassembled WGS sequence"/>
</dbReference>
<dbReference type="AlphaFoldDB" id="W1P8J2"/>